<dbReference type="Pfam" id="PF00561">
    <property type="entry name" value="Abhydrolase_1"/>
    <property type="match status" value="1"/>
</dbReference>
<feature type="domain" description="AB hydrolase-1" evidence="1">
    <location>
        <begin position="29"/>
        <end position="138"/>
    </location>
</feature>
<dbReference type="EMBL" id="CP162601">
    <property type="protein sequence ID" value="XDK24415.1"/>
    <property type="molecule type" value="Genomic_DNA"/>
</dbReference>
<protein>
    <submittedName>
        <fullName evidence="2">Alpha/beta hydrolase</fullName>
    </submittedName>
</protein>
<dbReference type="KEGG" id="vih:AB0763_09325"/>
<evidence type="ECO:0000313" key="2">
    <source>
        <dbReference type="EMBL" id="XDK24415.1"/>
    </source>
</evidence>
<accession>A0AB39HCM0</accession>
<dbReference type="InterPro" id="IPR029058">
    <property type="entry name" value="AB_hydrolase_fold"/>
</dbReference>
<keyword evidence="2" id="KW-0378">Hydrolase</keyword>
<dbReference type="PANTHER" id="PTHR43798:SF33">
    <property type="entry name" value="HYDROLASE, PUTATIVE (AFU_ORTHOLOGUE AFUA_2G14860)-RELATED"/>
    <property type="match status" value="1"/>
</dbReference>
<dbReference type="InterPro" id="IPR050266">
    <property type="entry name" value="AB_hydrolase_sf"/>
</dbReference>
<name>A0AB39HCM0_9VIBR</name>
<evidence type="ECO:0000259" key="1">
    <source>
        <dbReference type="Pfam" id="PF00561"/>
    </source>
</evidence>
<gene>
    <name evidence="2" type="ORF">AB0763_09325</name>
</gene>
<reference evidence="2" key="1">
    <citation type="submission" date="2024-07" db="EMBL/GenBank/DDBJ databases">
        <title>Genome Analysis of a Potential Novel Vibrio Species Secreting pH- and Thermo-stable Alginate Lyase and its Application in Producing Alginate Oligosaccharides.</title>
        <authorList>
            <person name="Huang H."/>
            <person name="Bao K."/>
        </authorList>
    </citation>
    <scope>NUCLEOTIDE SEQUENCE</scope>
    <source>
        <strain evidence="2">HB236076</strain>
    </source>
</reference>
<dbReference type="SUPFAM" id="SSF53474">
    <property type="entry name" value="alpha/beta-Hydrolases"/>
    <property type="match status" value="1"/>
</dbReference>
<dbReference type="GO" id="GO:0016787">
    <property type="term" value="F:hydrolase activity"/>
    <property type="evidence" value="ECO:0007669"/>
    <property type="project" value="UniProtKB-KW"/>
</dbReference>
<proteinExistence type="predicted"/>
<sequence>MFHSRTVFTESAQIALLECGDGNRAPFTMVFLHGWLDNAASFFPLVTELKDHLPLGHYVLLDLPGHGLSSDKPTGHYYSFHDYIDDIHQCLAQITSNKLVMVGHSLGGMIATCYSAAFPEHLLALIQIESFGPLPEAENKAVTRLRQGVIGRARRRAKKAQPVINKQQAISLRASSTGLSCELIAPIVERDLQPSSHGWQWRHDPRLKCDSLYRMNEHQASAFLSSVSCAHLVILGESGFSSLKQRRQNWPQIDTVHIGGGHHCHLNSTQACANKIITIVNKINP</sequence>
<dbReference type="PANTHER" id="PTHR43798">
    <property type="entry name" value="MONOACYLGLYCEROL LIPASE"/>
    <property type="match status" value="1"/>
</dbReference>
<dbReference type="GO" id="GO:0016020">
    <property type="term" value="C:membrane"/>
    <property type="evidence" value="ECO:0007669"/>
    <property type="project" value="TreeGrafter"/>
</dbReference>
<dbReference type="InterPro" id="IPR000073">
    <property type="entry name" value="AB_hydrolase_1"/>
</dbReference>
<dbReference type="AlphaFoldDB" id="A0AB39HCM0"/>
<dbReference type="RefSeq" id="WP_306100473.1">
    <property type="nucleotide sequence ID" value="NZ_CP162601.1"/>
</dbReference>
<organism evidence="2">
    <name type="scientific">Vibrio sp. HB236076</name>
    <dbReference type="NCBI Taxonomy" id="3232307"/>
    <lineage>
        <taxon>Bacteria</taxon>
        <taxon>Pseudomonadati</taxon>
        <taxon>Pseudomonadota</taxon>
        <taxon>Gammaproteobacteria</taxon>
        <taxon>Vibrionales</taxon>
        <taxon>Vibrionaceae</taxon>
        <taxon>Vibrio</taxon>
    </lineage>
</organism>
<dbReference type="Gene3D" id="3.40.50.1820">
    <property type="entry name" value="alpha/beta hydrolase"/>
    <property type="match status" value="1"/>
</dbReference>